<evidence type="ECO:0000256" key="1">
    <source>
        <dbReference type="ARBA" id="ARBA00022679"/>
    </source>
</evidence>
<accession>A0ABW6MR76</accession>
<dbReference type="InterPro" id="IPR017795">
    <property type="entry name" value="ABBA_NscD-like"/>
</dbReference>
<name>A0ABW6MR76_9ACTN</name>
<feature type="compositionally biased region" description="Low complexity" evidence="2">
    <location>
        <begin position="10"/>
        <end position="42"/>
    </location>
</feature>
<dbReference type="Proteomes" id="UP001601422">
    <property type="component" value="Unassembled WGS sequence"/>
</dbReference>
<gene>
    <name evidence="3" type="ORF">ACFYQT_08850</name>
</gene>
<dbReference type="Pfam" id="PF11991">
    <property type="entry name" value="Trp_DMAT"/>
    <property type="match status" value="1"/>
</dbReference>
<reference evidence="3 4" key="1">
    <citation type="submission" date="2024-10" db="EMBL/GenBank/DDBJ databases">
        <title>The Natural Products Discovery Center: Release of the First 8490 Sequenced Strains for Exploring Actinobacteria Biosynthetic Diversity.</title>
        <authorList>
            <person name="Kalkreuter E."/>
            <person name="Kautsar S.A."/>
            <person name="Yang D."/>
            <person name="Bader C.D."/>
            <person name="Teijaro C.N."/>
            <person name="Fluegel L."/>
            <person name="Davis C.M."/>
            <person name="Simpson J.R."/>
            <person name="Lauterbach L."/>
            <person name="Steele A.D."/>
            <person name="Gui C."/>
            <person name="Meng S."/>
            <person name="Li G."/>
            <person name="Viehrig K."/>
            <person name="Ye F."/>
            <person name="Su P."/>
            <person name="Kiefer A.F."/>
            <person name="Nichols A."/>
            <person name="Cepeda A.J."/>
            <person name="Yan W."/>
            <person name="Fan B."/>
            <person name="Jiang Y."/>
            <person name="Adhikari A."/>
            <person name="Zheng C.-J."/>
            <person name="Schuster L."/>
            <person name="Cowan T.M."/>
            <person name="Smanski M.J."/>
            <person name="Chevrette M.G."/>
            <person name="De Carvalho L.P.S."/>
            <person name="Shen B."/>
        </authorList>
    </citation>
    <scope>NUCLEOTIDE SEQUENCE [LARGE SCALE GENOMIC DNA]</scope>
    <source>
        <strain evidence="3 4">NPDC005497</strain>
    </source>
</reference>
<protein>
    <submittedName>
        <fullName evidence="3">Tryptophan dimethylallyltransferase family protein</fullName>
    </submittedName>
</protein>
<comment type="caution">
    <text evidence="3">The sequence shown here is derived from an EMBL/GenBank/DDBJ whole genome shotgun (WGS) entry which is preliminary data.</text>
</comment>
<sequence length="426" mass="45591">MTLSKPRPPYSAGSDSAAASASVPASTPPSATGSTPASASASVCTSGKPTSAQTRAAVTLGEHVRGQLHRMCGAAGLTDSGDSSGLPLLDLLDLLGPTARRPLGAGPPSPSFVCDDHSPVEFSLAFSAGSPVALRLLVEPGCAATTLGERGRLGLHALEALAARRGFPTEPVRRVEDLFLPPVVDGSFALWCAMDLRPDRSAGIKVYLNPRAHGRERSAYVTQEALDRFGFGRAWPALRERSMARGPDRDEILFFALDLGGWDTPRVKVYVARHDITAAEAHTASGLLPGEPAVRVDEFCRTMGGDVARFAHRPLVSCLSYTERDPMHPCGHTVHVPVRDYAPDDEVARDRAVAVLRRYGMDAGVIDSAWAAMTSRRPRDGVGLIAYVSLVQSTWQPPRVNVYFSPEAYTVHPPRASDRAQEGWVR</sequence>
<keyword evidence="4" id="KW-1185">Reference proteome</keyword>
<keyword evidence="1" id="KW-0808">Transferase</keyword>
<dbReference type="SFLD" id="SFLDS00036">
    <property type="entry name" value="Aromatic_Prenyltransferase"/>
    <property type="match status" value="1"/>
</dbReference>
<evidence type="ECO:0000256" key="2">
    <source>
        <dbReference type="SAM" id="MobiDB-lite"/>
    </source>
</evidence>
<proteinExistence type="predicted"/>
<feature type="region of interest" description="Disordered" evidence="2">
    <location>
        <begin position="1"/>
        <end position="50"/>
    </location>
</feature>
<dbReference type="EMBL" id="JBIAJP010000001">
    <property type="protein sequence ID" value="MFF0003549.1"/>
    <property type="molecule type" value="Genomic_DNA"/>
</dbReference>
<evidence type="ECO:0000313" key="3">
    <source>
        <dbReference type="EMBL" id="MFF0003549.1"/>
    </source>
</evidence>
<evidence type="ECO:0000313" key="4">
    <source>
        <dbReference type="Proteomes" id="UP001601422"/>
    </source>
</evidence>
<organism evidence="3 4">
    <name type="scientific">Streptomyces tibetensis</name>
    <dbReference type="NCBI Taxonomy" id="2382123"/>
    <lineage>
        <taxon>Bacteria</taxon>
        <taxon>Bacillati</taxon>
        <taxon>Actinomycetota</taxon>
        <taxon>Actinomycetes</taxon>
        <taxon>Kitasatosporales</taxon>
        <taxon>Streptomycetaceae</taxon>
        <taxon>Streptomyces</taxon>
    </lineage>
</organism>
<dbReference type="InterPro" id="IPR033964">
    <property type="entry name" value="ABBA"/>
</dbReference>
<dbReference type="SFLD" id="SFLDG01162">
    <property type="entry name" value="I"/>
    <property type="match status" value="1"/>
</dbReference>
<dbReference type="RefSeq" id="WP_389826536.1">
    <property type="nucleotide sequence ID" value="NZ_JBIAJP010000001.1"/>
</dbReference>